<evidence type="ECO:0000256" key="1">
    <source>
        <dbReference type="SAM" id="Phobius"/>
    </source>
</evidence>
<dbReference type="AlphaFoldDB" id="A0A835H2S2"/>
<protein>
    <submittedName>
        <fullName evidence="2">Uncharacterized protein</fullName>
    </submittedName>
</protein>
<keyword evidence="1" id="KW-1133">Transmembrane helix</keyword>
<name>A0A835H2S2_9MAGN</name>
<reference evidence="2 3" key="1">
    <citation type="submission" date="2020-10" db="EMBL/GenBank/DDBJ databases">
        <title>The Coptis chinensis genome and diversification of protoberbering-type alkaloids.</title>
        <authorList>
            <person name="Wang B."/>
            <person name="Shu S."/>
            <person name="Song C."/>
            <person name="Liu Y."/>
        </authorList>
    </citation>
    <scope>NUCLEOTIDE SEQUENCE [LARGE SCALE GENOMIC DNA]</scope>
    <source>
        <strain evidence="2">HL-2020</strain>
        <tissue evidence="2">Leaf</tissue>
    </source>
</reference>
<keyword evidence="1" id="KW-0472">Membrane</keyword>
<accession>A0A835H2S2</accession>
<keyword evidence="1" id="KW-0812">Transmembrane</keyword>
<dbReference type="Proteomes" id="UP000631114">
    <property type="component" value="Unassembled WGS sequence"/>
</dbReference>
<organism evidence="2 3">
    <name type="scientific">Coptis chinensis</name>
    <dbReference type="NCBI Taxonomy" id="261450"/>
    <lineage>
        <taxon>Eukaryota</taxon>
        <taxon>Viridiplantae</taxon>
        <taxon>Streptophyta</taxon>
        <taxon>Embryophyta</taxon>
        <taxon>Tracheophyta</taxon>
        <taxon>Spermatophyta</taxon>
        <taxon>Magnoliopsida</taxon>
        <taxon>Ranunculales</taxon>
        <taxon>Ranunculaceae</taxon>
        <taxon>Coptidoideae</taxon>
        <taxon>Coptis</taxon>
    </lineage>
</organism>
<evidence type="ECO:0000313" key="2">
    <source>
        <dbReference type="EMBL" id="KAF9589648.1"/>
    </source>
</evidence>
<evidence type="ECO:0000313" key="3">
    <source>
        <dbReference type="Proteomes" id="UP000631114"/>
    </source>
</evidence>
<gene>
    <name evidence="2" type="ORF">IFM89_026681</name>
</gene>
<keyword evidence="3" id="KW-1185">Reference proteome</keyword>
<proteinExistence type="predicted"/>
<sequence length="97" mass="10895">MSETISYMADRVVGNGSFGVVDTHTHDVKLCDFGSTKIQVVAGVLHYINTARNLVKGSLKIKVDKRSFFCGTPVFRCSFFFICWNVTLSAAFFFNFH</sequence>
<comment type="caution">
    <text evidence="2">The sequence shown here is derived from an EMBL/GenBank/DDBJ whole genome shotgun (WGS) entry which is preliminary data.</text>
</comment>
<dbReference type="EMBL" id="JADFTS010000009">
    <property type="protein sequence ID" value="KAF9589648.1"/>
    <property type="molecule type" value="Genomic_DNA"/>
</dbReference>
<feature type="transmembrane region" description="Helical" evidence="1">
    <location>
        <begin position="74"/>
        <end position="94"/>
    </location>
</feature>